<reference evidence="1 2" key="1">
    <citation type="submission" date="2018-06" db="EMBL/GenBank/DDBJ databases">
        <title>Comparative genomics of Brasilonema spp. strains.</title>
        <authorList>
            <person name="Alvarenga D.O."/>
            <person name="Fiore M.F."/>
            <person name="Varani A.M."/>
        </authorList>
    </citation>
    <scope>NUCLEOTIDE SEQUENCE [LARGE SCALE GENOMIC DNA]</scope>
    <source>
        <strain evidence="1 2">UFV-OR1</strain>
    </source>
</reference>
<dbReference type="RefSeq" id="WP_169266589.1">
    <property type="nucleotide sequence ID" value="NZ_QMEC01000085.1"/>
</dbReference>
<name>A0ABX1MD83_9CYAN</name>
<keyword evidence="1" id="KW-0436">Ligase</keyword>
<protein>
    <submittedName>
        <fullName evidence="1">2'-5' RNA ligase family protein</fullName>
    </submittedName>
</protein>
<dbReference type="EMBL" id="QMEC01000085">
    <property type="protein sequence ID" value="NMF65006.1"/>
    <property type="molecule type" value="Genomic_DNA"/>
</dbReference>
<dbReference type="Pfam" id="PF13563">
    <property type="entry name" value="2_5_RNA_ligase2"/>
    <property type="match status" value="1"/>
</dbReference>
<dbReference type="PANTHER" id="PTHR40037:SF1">
    <property type="entry name" value="PHOSPHOESTERASE SAOUHSC_00951-RELATED"/>
    <property type="match status" value="1"/>
</dbReference>
<dbReference type="Gene3D" id="3.90.1140.10">
    <property type="entry name" value="Cyclic phosphodiesterase"/>
    <property type="match status" value="1"/>
</dbReference>
<keyword evidence="2" id="KW-1185">Reference proteome</keyword>
<accession>A0ABX1MD83</accession>
<dbReference type="PANTHER" id="PTHR40037">
    <property type="entry name" value="PHOSPHOESTERASE YJCG-RELATED"/>
    <property type="match status" value="1"/>
</dbReference>
<organism evidence="1 2">
    <name type="scientific">Brasilonema octagenarum UFV-OR1</name>
    <dbReference type="NCBI Taxonomy" id="417115"/>
    <lineage>
        <taxon>Bacteria</taxon>
        <taxon>Bacillati</taxon>
        <taxon>Cyanobacteriota</taxon>
        <taxon>Cyanophyceae</taxon>
        <taxon>Nostocales</taxon>
        <taxon>Scytonemataceae</taxon>
        <taxon>Brasilonema</taxon>
        <taxon>Octagenarum group</taxon>
    </lineage>
</organism>
<evidence type="ECO:0000313" key="1">
    <source>
        <dbReference type="EMBL" id="NMF65006.1"/>
    </source>
</evidence>
<dbReference type="SUPFAM" id="SSF55144">
    <property type="entry name" value="LigT-like"/>
    <property type="match status" value="1"/>
</dbReference>
<sequence length="191" mass="22161">MLQSQRLYFIALLPPQEIQDYANQIKQYFSDNYSSRHAQKSPPHITLQPPFQWTDAEVPKLEECLKDFASRRESVPITLSGFGAFAPRVIYINVVRSLELLTLHTNLMLHLESNLGIIDKVGKTRPFAPHMTVAFRDLSKQNFKAAWSEFEKRQLHFEFAASDLKLLVHDGSRWNINSEFLLQKAYLRESP</sequence>
<proteinExistence type="predicted"/>
<dbReference type="GO" id="GO:0016874">
    <property type="term" value="F:ligase activity"/>
    <property type="evidence" value="ECO:0007669"/>
    <property type="project" value="UniProtKB-KW"/>
</dbReference>
<evidence type="ECO:0000313" key="2">
    <source>
        <dbReference type="Proteomes" id="UP000762253"/>
    </source>
</evidence>
<dbReference type="InterPro" id="IPR050580">
    <property type="entry name" value="2H_phosphoesterase_YjcG-like"/>
</dbReference>
<comment type="caution">
    <text evidence="1">The sequence shown here is derived from an EMBL/GenBank/DDBJ whole genome shotgun (WGS) entry which is preliminary data.</text>
</comment>
<gene>
    <name evidence="1" type="ORF">DP115_20425</name>
</gene>
<dbReference type="Proteomes" id="UP000762253">
    <property type="component" value="Unassembled WGS sequence"/>
</dbReference>
<dbReference type="InterPro" id="IPR009097">
    <property type="entry name" value="Cyclic_Pdiesterase"/>
</dbReference>